<dbReference type="SUPFAM" id="SSF52172">
    <property type="entry name" value="CheY-like"/>
    <property type="match status" value="1"/>
</dbReference>
<keyword evidence="1" id="KW-0597">Phosphoprotein</keyword>
<dbReference type="AlphaFoldDB" id="A0A5A7MFD5"/>
<evidence type="ECO:0000313" key="4">
    <source>
        <dbReference type="EMBL" id="GEQ76433.1"/>
    </source>
</evidence>
<dbReference type="Pfam" id="PF00072">
    <property type="entry name" value="Response_reg"/>
    <property type="match status" value="1"/>
</dbReference>
<accession>A0A5A7MFD5</accession>
<sequence>MSDQGVVPDVAEDGVQAWERCTETDFDLTVTDGQMPHMNGAELSSRVRARNQRGSTSLPDRGTDRQH</sequence>
<dbReference type="EMBL" id="BKBW01000006">
    <property type="protein sequence ID" value="GEQ76433.1"/>
    <property type="molecule type" value="Genomic_DNA"/>
</dbReference>
<evidence type="ECO:0000256" key="1">
    <source>
        <dbReference type="PROSITE-ProRule" id="PRU00169"/>
    </source>
</evidence>
<dbReference type="InterPro" id="IPR011006">
    <property type="entry name" value="CheY-like_superfamily"/>
</dbReference>
<dbReference type="Gene3D" id="3.40.50.2300">
    <property type="match status" value="1"/>
</dbReference>
<evidence type="ECO:0000313" key="5">
    <source>
        <dbReference type="Proteomes" id="UP000323105"/>
    </source>
</evidence>
<dbReference type="InterPro" id="IPR001789">
    <property type="entry name" value="Sig_transdc_resp-reg_receiver"/>
</dbReference>
<proteinExistence type="predicted"/>
<comment type="caution">
    <text evidence="4">The sequence shown here is derived from an EMBL/GenBank/DDBJ whole genome shotgun (WGS) entry which is preliminary data.</text>
</comment>
<feature type="region of interest" description="Disordered" evidence="2">
    <location>
        <begin position="30"/>
        <end position="67"/>
    </location>
</feature>
<dbReference type="GO" id="GO:0000160">
    <property type="term" value="P:phosphorelay signal transduction system"/>
    <property type="evidence" value="ECO:0007669"/>
    <property type="project" value="InterPro"/>
</dbReference>
<feature type="modified residue" description="4-aspartylphosphate" evidence="1">
    <location>
        <position position="32"/>
    </location>
</feature>
<protein>
    <recommendedName>
        <fullName evidence="3">Response regulatory domain-containing protein</fullName>
    </recommendedName>
</protein>
<dbReference type="Proteomes" id="UP000323105">
    <property type="component" value="Unassembled WGS sequence"/>
</dbReference>
<organism evidence="4 5">
    <name type="scientific">Comamonas testosteroni</name>
    <name type="common">Pseudomonas testosteroni</name>
    <dbReference type="NCBI Taxonomy" id="285"/>
    <lineage>
        <taxon>Bacteria</taxon>
        <taxon>Pseudomonadati</taxon>
        <taxon>Pseudomonadota</taxon>
        <taxon>Betaproteobacteria</taxon>
        <taxon>Burkholderiales</taxon>
        <taxon>Comamonadaceae</taxon>
        <taxon>Comamonas</taxon>
    </lineage>
</organism>
<reference evidence="4 5" key="1">
    <citation type="journal article" date="2019" name="Microbiol. Resour. Announc.">
        <title>Draft Genome Sequence of Comamonas testosteroni TA441, a Bacterium That Has a Cryptic Phenol Degradation Gene Cluster.</title>
        <authorList>
            <person name="Arai H."/>
            <person name="Ishii M."/>
        </authorList>
    </citation>
    <scope>NUCLEOTIDE SEQUENCE [LARGE SCALE GENOMIC DNA]</scope>
    <source>
        <strain evidence="4 5">TA441</strain>
    </source>
</reference>
<gene>
    <name evidence="4" type="ORF">CTTA_3438</name>
</gene>
<evidence type="ECO:0000256" key="2">
    <source>
        <dbReference type="SAM" id="MobiDB-lite"/>
    </source>
</evidence>
<dbReference type="PROSITE" id="PS50110">
    <property type="entry name" value="RESPONSE_REGULATORY"/>
    <property type="match status" value="1"/>
</dbReference>
<feature type="domain" description="Response regulatory" evidence="3">
    <location>
        <begin position="1"/>
        <end position="67"/>
    </location>
</feature>
<evidence type="ECO:0000259" key="3">
    <source>
        <dbReference type="PROSITE" id="PS50110"/>
    </source>
</evidence>
<name>A0A5A7MFD5_COMTE</name>